<evidence type="ECO:0000313" key="2">
    <source>
        <dbReference type="EMBL" id="MBV4493345.1"/>
    </source>
</evidence>
<dbReference type="InterPro" id="IPR007138">
    <property type="entry name" value="ABM_dom"/>
</dbReference>
<keyword evidence="2" id="KW-0503">Monooxygenase</keyword>
<feature type="domain" description="ABM" evidence="1">
    <location>
        <begin position="2"/>
        <end position="93"/>
    </location>
</feature>
<proteinExistence type="predicted"/>
<gene>
    <name evidence="2" type="ORF">HU760_022450</name>
</gene>
<dbReference type="Gene3D" id="3.30.70.100">
    <property type="match status" value="1"/>
</dbReference>
<name>A0ABS6QGN8_9PSED</name>
<dbReference type="GO" id="GO:0004497">
    <property type="term" value="F:monooxygenase activity"/>
    <property type="evidence" value="ECO:0007669"/>
    <property type="project" value="UniProtKB-KW"/>
</dbReference>
<keyword evidence="3" id="KW-1185">Reference proteome</keyword>
<evidence type="ECO:0000313" key="3">
    <source>
        <dbReference type="Proteomes" id="UP000609530"/>
    </source>
</evidence>
<dbReference type="PANTHER" id="PTHR37811">
    <property type="entry name" value="BLL5343 PROTEIN"/>
    <property type="match status" value="1"/>
</dbReference>
<dbReference type="InterPro" id="IPR052936">
    <property type="entry name" value="Jasmonate_Hydroxylase-like"/>
</dbReference>
<protein>
    <submittedName>
        <fullName evidence="2">Antibiotic biosynthesis monooxygenase</fullName>
    </submittedName>
</protein>
<keyword evidence="2" id="KW-0560">Oxidoreductase</keyword>
<sequence>MIVVMFELEAVEGQGPVYVDLVNKLTPLLKDMEGFLGVECFQSTQNPKKVMSVTNWRDMKAVEDWRNVSAHLNAQRAGRNKIFHNYRVRVTEVLRDYGMTERAQAPHNVVFDGEETPA</sequence>
<dbReference type="Proteomes" id="UP000609530">
    <property type="component" value="Unassembled WGS sequence"/>
</dbReference>
<dbReference type="EMBL" id="JABWRZ020000003">
    <property type="protein sequence ID" value="MBV4493345.1"/>
    <property type="molecule type" value="Genomic_DNA"/>
</dbReference>
<dbReference type="PROSITE" id="PS51725">
    <property type="entry name" value="ABM"/>
    <property type="match status" value="1"/>
</dbReference>
<dbReference type="RefSeq" id="WP_186678040.1">
    <property type="nucleotide sequence ID" value="NZ_JABWRZ020000003.1"/>
</dbReference>
<evidence type="ECO:0000259" key="1">
    <source>
        <dbReference type="PROSITE" id="PS51725"/>
    </source>
</evidence>
<dbReference type="SUPFAM" id="SSF54909">
    <property type="entry name" value="Dimeric alpha+beta barrel"/>
    <property type="match status" value="1"/>
</dbReference>
<dbReference type="InterPro" id="IPR011008">
    <property type="entry name" value="Dimeric_a/b-barrel"/>
</dbReference>
<dbReference type="Pfam" id="PF03992">
    <property type="entry name" value="ABM"/>
    <property type="match status" value="1"/>
</dbReference>
<organism evidence="2 3">
    <name type="scientific">Pseudomonas oryzicola</name>
    <dbReference type="NCBI Taxonomy" id="485876"/>
    <lineage>
        <taxon>Bacteria</taxon>
        <taxon>Pseudomonadati</taxon>
        <taxon>Pseudomonadota</taxon>
        <taxon>Gammaproteobacteria</taxon>
        <taxon>Pseudomonadales</taxon>
        <taxon>Pseudomonadaceae</taxon>
        <taxon>Pseudomonas</taxon>
    </lineage>
</organism>
<accession>A0ABS6QGN8</accession>
<reference evidence="2 3" key="1">
    <citation type="journal article" date="2020" name="Microorganisms">
        <title>Reliable Identification of Environmental Pseudomonas Isolates Using the rpoD Gene.</title>
        <authorList>
            <consortium name="The Broad Institute Genome Sequencing Platform"/>
            <person name="Girard L."/>
            <person name="Lood C."/>
            <person name="Rokni-Zadeh H."/>
            <person name="van Noort V."/>
            <person name="Lavigne R."/>
            <person name="De Mot R."/>
        </authorList>
    </citation>
    <scope>NUCLEOTIDE SEQUENCE [LARGE SCALE GENOMIC DNA]</scope>
    <source>
        <strain evidence="2 3">RD9SR1</strain>
    </source>
</reference>
<dbReference type="PANTHER" id="PTHR37811:SF2">
    <property type="entry name" value="ABM DOMAIN-CONTAINING PROTEIN"/>
    <property type="match status" value="1"/>
</dbReference>
<comment type="caution">
    <text evidence="2">The sequence shown here is derived from an EMBL/GenBank/DDBJ whole genome shotgun (WGS) entry which is preliminary data.</text>
</comment>